<sequence length="76" mass="8412">MNLDIIIRSFIAAVIFSLIAVILEAAYYGLRTANYSIASPFASTFINNPLNYAIIALIFISSFVITFNTISKSERT</sequence>
<evidence type="ECO:0000313" key="3">
    <source>
        <dbReference type="Proteomes" id="UP000033123"/>
    </source>
</evidence>
<evidence type="ECO:0000256" key="1">
    <source>
        <dbReference type="SAM" id="Phobius"/>
    </source>
</evidence>
<dbReference type="Proteomes" id="UP000033123">
    <property type="component" value="Chromosome"/>
</dbReference>
<keyword evidence="1" id="KW-0472">Membrane</keyword>
<dbReference type="PATRIC" id="fig|1434118.4.peg.4033"/>
<protein>
    <submittedName>
        <fullName evidence="2">Uncharacterized protein</fullName>
    </submittedName>
</protein>
<keyword evidence="1" id="KW-0812">Transmembrane</keyword>
<gene>
    <name evidence="2" type="ORF">MSSAC_3115</name>
</gene>
<feature type="transmembrane region" description="Helical" evidence="1">
    <location>
        <begin position="7"/>
        <end position="30"/>
    </location>
</feature>
<reference evidence="2 3" key="1">
    <citation type="submission" date="2014-07" db="EMBL/GenBank/DDBJ databases">
        <title>Methanogenic archaea and the global carbon cycle.</title>
        <authorList>
            <person name="Henriksen J.R."/>
            <person name="Luke J."/>
            <person name="Reinhart S."/>
            <person name="Benedict M.N."/>
            <person name="Youngblut N.D."/>
            <person name="Metcalf M.E."/>
            <person name="Whitaker R.J."/>
            <person name="Metcalf W.W."/>
        </authorList>
    </citation>
    <scope>NUCLEOTIDE SEQUENCE [LARGE SCALE GENOMIC DNA]</scope>
    <source>
        <strain evidence="2 3">C2J</strain>
    </source>
</reference>
<keyword evidence="1" id="KW-1133">Transmembrane helix</keyword>
<accession>A0A0E3PQS0</accession>
<feature type="transmembrane region" description="Helical" evidence="1">
    <location>
        <begin position="50"/>
        <end position="70"/>
    </location>
</feature>
<proteinExistence type="predicted"/>
<dbReference type="GeneID" id="24872793"/>
<evidence type="ECO:0000313" key="2">
    <source>
        <dbReference type="EMBL" id="AKB37705.1"/>
    </source>
</evidence>
<name>A0A0E3PQS0_9EURY</name>
<dbReference type="EMBL" id="CP009508">
    <property type="protein sequence ID" value="AKB37705.1"/>
    <property type="molecule type" value="Genomic_DNA"/>
</dbReference>
<organism evidence="2 3">
    <name type="scientific">Methanosarcina siciliae C2J</name>
    <dbReference type="NCBI Taxonomy" id="1434118"/>
    <lineage>
        <taxon>Archaea</taxon>
        <taxon>Methanobacteriati</taxon>
        <taxon>Methanobacteriota</taxon>
        <taxon>Stenosarchaea group</taxon>
        <taxon>Methanomicrobia</taxon>
        <taxon>Methanosarcinales</taxon>
        <taxon>Methanosarcinaceae</taxon>
        <taxon>Methanosarcina</taxon>
    </lineage>
</organism>
<dbReference type="KEGG" id="msj:MSSAC_3115"/>
<dbReference type="RefSeq" id="WP_048184173.1">
    <property type="nucleotide sequence ID" value="NZ_CP009508.1"/>
</dbReference>
<dbReference type="HOGENOM" id="CLU_196463_0_0_2"/>
<dbReference type="AlphaFoldDB" id="A0A0E3PQS0"/>